<comment type="caution">
    <text evidence="1">The sequence shown here is derived from an EMBL/GenBank/DDBJ whole genome shotgun (WGS) entry which is preliminary data.</text>
</comment>
<dbReference type="Proteomes" id="UP000716291">
    <property type="component" value="Unassembled WGS sequence"/>
</dbReference>
<evidence type="ECO:0000313" key="2">
    <source>
        <dbReference type="Proteomes" id="UP000716291"/>
    </source>
</evidence>
<dbReference type="AlphaFoldDB" id="A0A9P6WTQ9"/>
<reference evidence="1" key="1">
    <citation type="journal article" date="2020" name="Microb. Genom.">
        <title>Genetic diversity of clinical and environmental Mucorales isolates obtained from an investigation of mucormycosis cases among solid organ transplant recipients.</title>
        <authorList>
            <person name="Nguyen M.H."/>
            <person name="Kaul D."/>
            <person name="Muto C."/>
            <person name="Cheng S.J."/>
            <person name="Richter R.A."/>
            <person name="Bruno V.M."/>
            <person name="Liu G."/>
            <person name="Beyhan S."/>
            <person name="Sundermann A.J."/>
            <person name="Mounaud S."/>
            <person name="Pasculle A.W."/>
            <person name="Nierman W.C."/>
            <person name="Driscoll E."/>
            <person name="Cumbie R."/>
            <person name="Clancy C.J."/>
            <person name="Dupont C.L."/>
        </authorList>
    </citation>
    <scope>NUCLEOTIDE SEQUENCE</scope>
    <source>
        <strain evidence="1">GL11</strain>
    </source>
</reference>
<dbReference type="EMBL" id="JAANQT010007735">
    <property type="protein sequence ID" value="KAG1285445.1"/>
    <property type="molecule type" value="Genomic_DNA"/>
</dbReference>
<organism evidence="1 2">
    <name type="scientific">Rhizopus oryzae</name>
    <name type="common">Mucormycosis agent</name>
    <name type="synonym">Rhizopus arrhizus var. delemar</name>
    <dbReference type="NCBI Taxonomy" id="64495"/>
    <lineage>
        <taxon>Eukaryota</taxon>
        <taxon>Fungi</taxon>
        <taxon>Fungi incertae sedis</taxon>
        <taxon>Mucoromycota</taxon>
        <taxon>Mucoromycotina</taxon>
        <taxon>Mucoromycetes</taxon>
        <taxon>Mucorales</taxon>
        <taxon>Mucorineae</taxon>
        <taxon>Rhizopodaceae</taxon>
        <taxon>Rhizopus</taxon>
    </lineage>
</organism>
<gene>
    <name evidence="1" type="ORF">G6F64_014256</name>
</gene>
<sequence length="108" mass="11511">MADRTQAEHLVGLPGVARQDAAVVIVDVLQQAFAHEHIDGPVDTLGELVLAPRQEQLGLQERVHRAAQLDQPGTAHAAVVLEAAGHPRGGGEQVHHVVAEVAQQHRGR</sequence>
<name>A0A9P6WTQ9_RHIOR</name>
<keyword evidence="2" id="KW-1185">Reference proteome</keyword>
<proteinExistence type="predicted"/>
<accession>A0A9P6WTQ9</accession>
<evidence type="ECO:0000313" key="1">
    <source>
        <dbReference type="EMBL" id="KAG1285445.1"/>
    </source>
</evidence>
<protein>
    <submittedName>
        <fullName evidence="1">Uncharacterized protein</fullName>
    </submittedName>
</protein>